<dbReference type="AlphaFoldDB" id="A0ABD3HJ37"/>
<keyword evidence="11 19" id="KW-0547">Nucleotide-binding</keyword>
<dbReference type="GO" id="GO:0006952">
    <property type="term" value="P:defense response"/>
    <property type="evidence" value="ECO:0007669"/>
    <property type="project" value="UniProtKB-ARBA"/>
</dbReference>
<evidence type="ECO:0000256" key="10">
    <source>
        <dbReference type="ARBA" id="ARBA00022734"/>
    </source>
</evidence>
<dbReference type="Gene3D" id="1.10.510.10">
    <property type="entry name" value="Transferase(Phosphotransferase) domain 1"/>
    <property type="match status" value="1"/>
</dbReference>
<dbReference type="InterPro" id="IPR050528">
    <property type="entry name" value="L-type_Lectin-RKs"/>
</dbReference>
<evidence type="ECO:0000256" key="9">
    <source>
        <dbReference type="ARBA" id="ARBA00022729"/>
    </source>
</evidence>
<evidence type="ECO:0000256" key="19">
    <source>
        <dbReference type="PROSITE-ProRule" id="PRU10141"/>
    </source>
</evidence>
<dbReference type="SUPFAM" id="SSF49899">
    <property type="entry name" value="Concanavalin A-like lectins/glucanases"/>
    <property type="match status" value="1"/>
</dbReference>
<dbReference type="InterPro" id="IPR019825">
    <property type="entry name" value="Lectin_legB_Mn/Ca_BS"/>
</dbReference>
<evidence type="ECO:0000256" key="8">
    <source>
        <dbReference type="ARBA" id="ARBA00022692"/>
    </source>
</evidence>
<evidence type="ECO:0000256" key="15">
    <source>
        <dbReference type="ARBA" id="ARBA00023136"/>
    </source>
</evidence>
<dbReference type="InterPro" id="IPR013320">
    <property type="entry name" value="ConA-like_dom_sf"/>
</dbReference>
<evidence type="ECO:0000256" key="3">
    <source>
        <dbReference type="ARBA" id="ARBA00010217"/>
    </source>
</evidence>
<evidence type="ECO:0000256" key="21">
    <source>
        <dbReference type="SAM" id="SignalP"/>
    </source>
</evidence>
<gene>
    <name evidence="23" type="ORF">R1sor_016468</name>
</gene>
<dbReference type="GO" id="GO:0030246">
    <property type="term" value="F:carbohydrate binding"/>
    <property type="evidence" value="ECO:0007669"/>
    <property type="project" value="UniProtKB-KW"/>
</dbReference>
<dbReference type="SMART" id="SM00220">
    <property type="entry name" value="S_TKc"/>
    <property type="match status" value="1"/>
</dbReference>
<dbReference type="Pfam" id="PF00139">
    <property type="entry name" value="Lectin_legB"/>
    <property type="match status" value="1"/>
</dbReference>
<dbReference type="InterPro" id="IPR001245">
    <property type="entry name" value="Ser-Thr/Tyr_kinase_cat_dom"/>
</dbReference>
<evidence type="ECO:0000259" key="22">
    <source>
        <dbReference type="PROSITE" id="PS50011"/>
    </source>
</evidence>
<dbReference type="Proteomes" id="UP001633002">
    <property type="component" value="Unassembled WGS sequence"/>
</dbReference>
<dbReference type="InterPro" id="IPR017441">
    <property type="entry name" value="Protein_kinase_ATP_BS"/>
</dbReference>
<sequence>MNAPAAGFVLSVALLSLMISSPSVRGQAPVSSINIEDSKFSCAGSGGNLRCSRNATTTTNGLLKLTPDGNDNATLGQYASTFGVALYKDPVQIMNRSSNQAASLNISFSFQIRGGSQYGPGDGLAFVMFSSGNWVGEPGSSFGAFDENGRASVETLAVEFDTVENPEVDDDPNHVGVDTTSTRSEEAKKLPFALIATTRVYAWIEYHAESLLLEVRANSLPERPADAIISYNRNLMDVFNVDNVWVGFSAGNGDCLCFSFYTVYNLNFQSSFSSAPSPLSLPFPVAGGESQTSANETGLESKTQKSKRLNSGFIAGVTVGVVGILAGGCSLLFCARSLRKREVDNVLLSLEEGSSSAGTMSIGREFHMAGVSLERFSYDQLSAATENFSDALKLGAGGFGTVYRGSISVEGSDSSLLVAVKKVSSDSRQGEREFAAEVSTIGMLRHRNIVQLLGWSSESQGKYLLAYEYMPNGSLDRHLYPRTEKEGGTNLLTWKQRIKILRGIAAPLHYLHEGWRQQVIHRDVKSSNVMLDDDLNALLGDFGLARMSDHFQNLATTCVAGTYGYIAPEVAMTGKYTVKSDVFSFGAVCLEVVCGRKVYDESYPLEENLLVDFVWRKLSEGDLLSVVDRRLEGEFEIEEVKVVLLLGLLCSHPKPSERPTMQRVTEILAGSVELPAIPKSKPEGDHYAYPYLNKERKLFLSDTYTVILPVVLLKRWILYTYYDTSIHWML</sequence>
<evidence type="ECO:0000256" key="11">
    <source>
        <dbReference type="ARBA" id="ARBA00022741"/>
    </source>
</evidence>
<feature type="signal peptide" evidence="21">
    <location>
        <begin position="1"/>
        <end position="26"/>
    </location>
</feature>
<dbReference type="PROSITE" id="PS00108">
    <property type="entry name" value="PROTEIN_KINASE_ST"/>
    <property type="match status" value="1"/>
</dbReference>
<evidence type="ECO:0000256" key="12">
    <source>
        <dbReference type="ARBA" id="ARBA00022777"/>
    </source>
</evidence>
<evidence type="ECO:0000256" key="17">
    <source>
        <dbReference type="ARBA" id="ARBA00047899"/>
    </source>
</evidence>
<dbReference type="Pfam" id="PF07714">
    <property type="entry name" value="PK_Tyr_Ser-Thr"/>
    <property type="match status" value="1"/>
</dbReference>
<dbReference type="PROSITE" id="PS00107">
    <property type="entry name" value="PROTEIN_KINASE_ATP"/>
    <property type="match status" value="1"/>
</dbReference>
<comment type="subcellular location">
    <subcellularLocation>
        <location evidence="1">Cell membrane</location>
        <topology evidence="1">Single-pass type I membrane protein</topology>
    </subcellularLocation>
</comment>
<evidence type="ECO:0000256" key="18">
    <source>
        <dbReference type="ARBA" id="ARBA00048679"/>
    </source>
</evidence>
<dbReference type="PROSITE" id="PS50011">
    <property type="entry name" value="PROTEIN_KINASE_DOM"/>
    <property type="match status" value="1"/>
</dbReference>
<keyword evidence="13 19" id="KW-0067">ATP-binding</keyword>
<evidence type="ECO:0000256" key="7">
    <source>
        <dbReference type="ARBA" id="ARBA00022679"/>
    </source>
</evidence>
<comment type="catalytic activity">
    <reaction evidence="18">
        <text>L-seryl-[protein] + ATP = O-phospho-L-seryl-[protein] + ADP + H(+)</text>
        <dbReference type="Rhea" id="RHEA:17989"/>
        <dbReference type="Rhea" id="RHEA-COMP:9863"/>
        <dbReference type="Rhea" id="RHEA-COMP:11604"/>
        <dbReference type="ChEBI" id="CHEBI:15378"/>
        <dbReference type="ChEBI" id="CHEBI:29999"/>
        <dbReference type="ChEBI" id="CHEBI:30616"/>
        <dbReference type="ChEBI" id="CHEBI:83421"/>
        <dbReference type="ChEBI" id="CHEBI:456216"/>
        <dbReference type="EC" id="2.7.11.1"/>
    </reaction>
</comment>
<comment type="catalytic activity">
    <reaction evidence="17">
        <text>L-threonyl-[protein] + ATP = O-phospho-L-threonyl-[protein] + ADP + H(+)</text>
        <dbReference type="Rhea" id="RHEA:46608"/>
        <dbReference type="Rhea" id="RHEA-COMP:11060"/>
        <dbReference type="Rhea" id="RHEA-COMP:11605"/>
        <dbReference type="ChEBI" id="CHEBI:15378"/>
        <dbReference type="ChEBI" id="CHEBI:30013"/>
        <dbReference type="ChEBI" id="CHEBI:30616"/>
        <dbReference type="ChEBI" id="CHEBI:61977"/>
        <dbReference type="ChEBI" id="CHEBI:456216"/>
        <dbReference type="EC" id="2.7.11.1"/>
    </reaction>
</comment>
<dbReference type="InterPro" id="IPR001220">
    <property type="entry name" value="Legume_lectin_dom"/>
</dbReference>
<evidence type="ECO:0000256" key="20">
    <source>
        <dbReference type="SAM" id="Phobius"/>
    </source>
</evidence>
<keyword evidence="14 20" id="KW-1133">Transmembrane helix</keyword>
<dbReference type="Gene3D" id="3.30.200.20">
    <property type="entry name" value="Phosphorylase Kinase, domain 1"/>
    <property type="match status" value="1"/>
</dbReference>
<reference evidence="23 24" key="1">
    <citation type="submission" date="2024-09" db="EMBL/GenBank/DDBJ databases">
        <title>Chromosome-scale assembly of Riccia sorocarpa.</title>
        <authorList>
            <person name="Paukszto L."/>
        </authorList>
    </citation>
    <scope>NUCLEOTIDE SEQUENCE [LARGE SCALE GENOMIC DNA]</scope>
    <source>
        <strain evidence="23">LP-2024</strain>
        <tissue evidence="23">Aerial parts of the thallus</tissue>
    </source>
</reference>
<feature type="binding site" evidence="19">
    <location>
        <position position="422"/>
    </location>
    <ligand>
        <name>ATP</name>
        <dbReference type="ChEBI" id="CHEBI:30616"/>
    </ligand>
</feature>
<keyword evidence="6" id="KW-0723">Serine/threonine-protein kinase</keyword>
<feature type="domain" description="Protein kinase" evidence="22">
    <location>
        <begin position="388"/>
        <end position="677"/>
    </location>
</feature>
<evidence type="ECO:0000256" key="16">
    <source>
        <dbReference type="ARBA" id="ARBA00023180"/>
    </source>
</evidence>
<dbReference type="GO" id="GO:0004674">
    <property type="term" value="F:protein serine/threonine kinase activity"/>
    <property type="evidence" value="ECO:0007669"/>
    <property type="project" value="UniProtKB-KW"/>
</dbReference>
<evidence type="ECO:0000256" key="14">
    <source>
        <dbReference type="ARBA" id="ARBA00022989"/>
    </source>
</evidence>
<evidence type="ECO:0000256" key="13">
    <source>
        <dbReference type="ARBA" id="ARBA00022840"/>
    </source>
</evidence>
<evidence type="ECO:0000313" key="23">
    <source>
        <dbReference type="EMBL" id="KAL3690159.1"/>
    </source>
</evidence>
<keyword evidence="9 21" id="KW-0732">Signal</keyword>
<name>A0ABD3HJ37_9MARC</name>
<evidence type="ECO:0000256" key="2">
    <source>
        <dbReference type="ARBA" id="ARBA00008536"/>
    </source>
</evidence>
<feature type="transmembrane region" description="Helical" evidence="20">
    <location>
        <begin position="313"/>
        <end position="335"/>
    </location>
</feature>
<dbReference type="GO" id="GO:0051707">
    <property type="term" value="P:response to other organism"/>
    <property type="evidence" value="ECO:0007669"/>
    <property type="project" value="UniProtKB-ARBA"/>
</dbReference>
<keyword evidence="7" id="KW-0808">Transferase</keyword>
<organism evidence="23 24">
    <name type="scientific">Riccia sorocarpa</name>
    <dbReference type="NCBI Taxonomy" id="122646"/>
    <lineage>
        <taxon>Eukaryota</taxon>
        <taxon>Viridiplantae</taxon>
        <taxon>Streptophyta</taxon>
        <taxon>Embryophyta</taxon>
        <taxon>Marchantiophyta</taxon>
        <taxon>Marchantiopsida</taxon>
        <taxon>Marchantiidae</taxon>
        <taxon>Marchantiales</taxon>
        <taxon>Ricciaceae</taxon>
        <taxon>Riccia</taxon>
    </lineage>
</organism>
<keyword evidence="16" id="KW-0325">Glycoprotein</keyword>
<evidence type="ECO:0000256" key="6">
    <source>
        <dbReference type="ARBA" id="ARBA00022527"/>
    </source>
</evidence>
<evidence type="ECO:0000256" key="4">
    <source>
        <dbReference type="ARBA" id="ARBA00012513"/>
    </source>
</evidence>
<dbReference type="EMBL" id="JBJQOH010000004">
    <property type="protein sequence ID" value="KAL3690159.1"/>
    <property type="molecule type" value="Genomic_DNA"/>
</dbReference>
<dbReference type="EC" id="2.7.11.1" evidence="4"/>
<protein>
    <recommendedName>
        <fullName evidence="4">non-specific serine/threonine protein kinase</fullName>
        <ecNumber evidence="4">2.7.11.1</ecNumber>
    </recommendedName>
</protein>
<dbReference type="InterPro" id="IPR000719">
    <property type="entry name" value="Prot_kinase_dom"/>
</dbReference>
<evidence type="ECO:0000313" key="24">
    <source>
        <dbReference type="Proteomes" id="UP001633002"/>
    </source>
</evidence>
<dbReference type="PROSITE" id="PS00307">
    <property type="entry name" value="LECTIN_LEGUME_BETA"/>
    <property type="match status" value="1"/>
</dbReference>
<dbReference type="GO" id="GO:0005524">
    <property type="term" value="F:ATP binding"/>
    <property type="evidence" value="ECO:0007669"/>
    <property type="project" value="UniProtKB-UniRule"/>
</dbReference>
<proteinExistence type="inferred from homology"/>
<dbReference type="Gene3D" id="2.60.120.200">
    <property type="match status" value="1"/>
</dbReference>
<accession>A0ABD3HJ37</accession>
<feature type="chain" id="PRO_5044848594" description="non-specific serine/threonine protein kinase" evidence="21">
    <location>
        <begin position="27"/>
        <end position="730"/>
    </location>
</feature>
<dbReference type="GO" id="GO:0005886">
    <property type="term" value="C:plasma membrane"/>
    <property type="evidence" value="ECO:0007669"/>
    <property type="project" value="UniProtKB-SubCell"/>
</dbReference>
<evidence type="ECO:0000256" key="1">
    <source>
        <dbReference type="ARBA" id="ARBA00004251"/>
    </source>
</evidence>
<keyword evidence="10" id="KW-0430">Lectin</keyword>
<dbReference type="InterPro" id="IPR008271">
    <property type="entry name" value="Ser/Thr_kinase_AS"/>
</dbReference>
<dbReference type="SUPFAM" id="SSF56112">
    <property type="entry name" value="Protein kinase-like (PK-like)"/>
    <property type="match status" value="1"/>
</dbReference>
<keyword evidence="12" id="KW-0418">Kinase</keyword>
<dbReference type="FunFam" id="1.10.510.10:FF:000108">
    <property type="entry name" value="L-type lectin-domain containing receptor kinase S.4"/>
    <property type="match status" value="1"/>
</dbReference>
<dbReference type="CDD" id="cd06899">
    <property type="entry name" value="lectin_legume_LecRK_Arcelin_ConA"/>
    <property type="match status" value="1"/>
</dbReference>
<keyword evidence="15 20" id="KW-0472">Membrane</keyword>
<keyword evidence="8 20" id="KW-0812">Transmembrane</keyword>
<comment type="similarity">
    <text evidence="3">In the C-terminal section; belongs to the protein kinase superfamily. Ser/Thr protein kinase family.</text>
</comment>
<keyword evidence="24" id="KW-1185">Reference proteome</keyword>
<dbReference type="InterPro" id="IPR011009">
    <property type="entry name" value="Kinase-like_dom_sf"/>
</dbReference>
<keyword evidence="5" id="KW-1003">Cell membrane</keyword>
<dbReference type="PANTHER" id="PTHR27007">
    <property type="match status" value="1"/>
</dbReference>
<evidence type="ECO:0000256" key="5">
    <source>
        <dbReference type="ARBA" id="ARBA00022475"/>
    </source>
</evidence>
<comment type="caution">
    <text evidence="23">The sequence shown here is derived from an EMBL/GenBank/DDBJ whole genome shotgun (WGS) entry which is preliminary data.</text>
</comment>
<comment type="similarity">
    <text evidence="2">In the N-terminal section; belongs to the leguminous lectin family.</text>
</comment>